<evidence type="ECO:0000313" key="1">
    <source>
        <dbReference type="EMBL" id="SMG34043.1"/>
    </source>
</evidence>
<protein>
    <recommendedName>
        <fullName evidence="3">4-oxalocrotonate tautomerase</fullName>
    </recommendedName>
</protein>
<dbReference type="OrthoDB" id="9905314at2"/>
<organism evidence="1 2">
    <name type="scientific">Dethiosulfovibrio salsuginis</name>
    <dbReference type="NCBI Taxonomy" id="561720"/>
    <lineage>
        <taxon>Bacteria</taxon>
        <taxon>Thermotogati</taxon>
        <taxon>Synergistota</taxon>
        <taxon>Synergistia</taxon>
        <taxon>Synergistales</taxon>
        <taxon>Dethiosulfovibrionaceae</taxon>
        <taxon>Dethiosulfovibrio</taxon>
    </lineage>
</organism>
<dbReference type="RefSeq" id="WP_159448286.1">
    <property type="nucleotide sequence ID" value="NZ_FXBB01000019.1"/>
</dbReference>
<keyword evidence="2" id="KW-1185">Reference proteome</keyword>
<evidence type="ECO:0008006" key="3">
    <source>
        <dbReference type="Google" id="ProtNLM"/>
    </source>
</evidence>
<accession>A0A1X7K1R9</accession>
<evidence type="ECO:0000313" key="2">
    <source>
        <dbReference type="Proteomes" id="UP000193355"/>
    </source>
</evidence>
<dbReference type="SUPFAM" id="SSF55331">
    <property type="entry name" value="Tautomerase/MIF"/>
    <property type="match status" value="1"/>
</dbReference>
<name>A0A1X7K1R9_9BACT</name>
<proteinExistence type="predicted"/>
<dbReference type="Proteomes" id="UP000193355">
    <property type="component" value="Unassembled WGS sequence"/>
</dbReference>
<dbReference type="AlphaFoldDB" id="A0A1X7K1R9"/>
<dbReference type="EMBL" id="FXBB01000019">
    <property type="protein sequence ID" value="SMG34043.1"/>
    <property type="molecule type" value="Genomic_DNA"/>
</dbReference>
<dbReference type="STRING" id="561720.SAMN06275492_11925"/>
<sequence>MTVIRMGVPGLSSEEKVRLSDRLADVASDMTGRSRDDLMVYVYDHSSEQPRH</sequence>
<reference evidence="2" key="1">
    <citation type="submission" date="2017-04" db="EMBL/GenBank/DDBJ databases">
        <authorList>
            <person name="Varghese N."/>
            <person name="Submissions S."/>
        </authorList>
    </citation>
    <scope>NUCLEOTIDE SEQUENCE [LARGE SCALE GENOMIC DNA]</scope>
    <source>
        <strain evidence="2">USBA 82</strain>
    </source>
</reference>
<dbReference type="InterPro" id="IPR014347">
    <property type="entry name" value="Tautomerase/MIF_sf"/>
</dbReference>
<gene>
    <name evidence="1" type="ORF">SAMN06275492_11925</name>
</gene>